<feature type="domain" description="DUF3074" evidence="1">
    <location>
        <begin position="83"/>
        <end position="292"/>
    </location>
</feature>
<accession>A0A316YJ63</accession>
<dbReference type="GeneID" id="37044409"/>
<evidence type="ECO:0000313" key="3">
    <source>
        <dbReference type="Proteomes" id="UP000245768"/>
    </source>
</evidence>
<dbReference type="EMBL" id="KZ819638">
    <property type="protein sequence ID" value="PWN88658.1"/>
    <property type="molecule type" value="Genomic_DNA"/>
</dbReference>
<dbReference type="PANTHER" id="PTHR40370:SF1">
    <property type="entry name" value="DUF3074 DOMAIN-CONTAINING PROTEIN"/>
    <property type="match status" value="1"/>
</dbReference>
<reference evidence="2 3" key="1">
    <citation type="journal article" date="2018" name="Mol. Biol. Evol.">
        <title>Broad Genomic Sampling Reveals a Smut Pathogenic Ancestry of the Fungal Clade Ustilaginomycotina.</title>
        <authorList>
            <person name="Kijpornyongpan T."/>
            <person name="Mondo S.J."/>
            <person name="Barry K."/>
            <person name="Sandor L."/>
            <person name="Lee J."/>
            <person name="Lipzen A."/>
            <person name="Pangilinan J."/>
            <person name="LaButti K."/>
            <person name="Hainaut M."/>
            <person name="Henrissat B."/>
            <person name="Grigoriev I.V."/>
            <person name="Spatafora J.W."/>
            <person name="Aime M.C."/>
        </authorList>
    </citation>
    <scope>NUCLEOTIDE SEQUENCE [LARGE SCALE GENOMIC DNA]</scope>
    <source>
        <strain evidence="2 3">MCA 4198</strain>
    </source>
</reference>
<dbReference type="AlphaFoldDB" id="A0A316YJ63"/>
<dbReference type="InParanoid" id="A0A316YJ63"/>
<dbReference type="InterPro" id="IPR024500">
    <property type="entry name" value="DUF3074"/>
</dbReference>
<name>A0A316YJ63_9BASI</name>
<evidence type="ECO:0000313" key="2">
    <source>
        <dbReference type="EMBL" id="PWN88658.1"/>
    </source>
</evidence>
<protein>
    <recommendedName>
        <fullName evidence="1">DUF3074 domain-containing protein</fullName>
    </recommendedName>
</protein>
<sequence length="305" mass="33328">MSAPPVDVTTPLSAAPHSLASLTDGEGQLTLSAFKALVRQALLLVRSGRTWPKSKTFNLEHDSRVDATKGASSCSGRLAKCGWHARSSLHSPDHSHGLKFHDFREGLAVDHAVKEQQYIHDIVLTDSLGKVQPPSALDGNLIKESRIELFHTGYNLPVLTGNRDFSQMFLTVEFQPVSKPMSDAHIDEILASLEGKGGQASDEAAKATDNNGLASFVNIQLPVKLDNCPEVPKEYVRAYYASVEMVRQTDDDGAEWWMAVQSDSSGRIPLMFQEMAMPSKVAPDVPLFIGWAKKDKEDKTSSNAV</sequence>
<dbReference type="Proteomes" id="UP000245768">
    <property type="component" value="Unassembled WGS sequence"/>
</dbReference>
<dbReference type="Pfam" id="PF11274">
    <property type="entry name" value="DUF3074"/>
    <property type="match status" value="1"/>
</dbReference>
<dbReference type="SUPFAM" id="SSF55961">
    <property type="entry name" value="Bet v1-like"/>
    <property type="match status" value="1"/>
</dbReference>
<gene>
    <name evidence="2" type="ORF">FA10DRAFT_268822</name>
</gene>
<organism evidence="2 3">
    <name type="scientific">Acaromyces ingoldii</name>
    <dbReference type="NCBI Taxonomy" id="215250"/>
    <lineage>
        <taxon>Eukaryota</taxon>
        <taxon>Fungi</taxon>
        <taxon>Dikarya</taxon>
        <taxon>Basidiomycota</taxon>
        <taxon>Ustilaginomycotina</taxon>
        <taxon>Exobasidiomycetes</taxon>
        <taxon>Exobasidiales</taxon>
        <taxon>Cryptobasidiaceae</taxon>
        <taxon>Acaromyces</taxon>
    </lineage>
</organism>
<keyword evidence="3" id="KW-1185">Reference proteome</keyword>
<evidence type="ECO:0000259" key="1">
    <source>
        <dbReference type="Pfam" id="PF11274"/>
    </source>
</evidence>
<dbReference type="OrthoDB" id="6423603at2759"/>
<dbReference type="RefSeq" id="XP_025375856.1">
    <property type="nucleotide sequence ID" value="XM_025522493.1"/>
</dbReference>
<proteinExistence type="predicted"/>
<dbReference type="PANTHER" id="PTHR40370">
    <property type="entry name" value="EXPRESSED PROTEIN"/>
    <property type="match status" value="1"/>
</dbReference>